<dbReference type="AlphaFoldDB" id="A0A916KNG2"/>
<dbReference type="Proteomes" id="UP000000433">
    <property type="component" value="Chromosome"/>
</dbReference>
<name>A0A916KNG2_DEHMC</name>
<dbReference type="PROSITE" id="PS51257">
    <property type="entry name" value="PROKAR_LIPOPROTEIN"/>
    <property type="match status" value="1"/>
</dbReference>
<sequence>MRIIKTIGITVILIILSGCMPAVTEDTEDIYCPDDNIQVASILLTDHLDEFSQPTEIKSMVFAHTITELFLVFTLTDDLCCHTLNVAVLDSKNNVICENLGIPKQFPAIAYLIPDGQFTPGEYRAIIYIDIVPKWETYFVIL</sequence>
<proteinExistence type="predicted"/>
<protein>
    <recommendedName>
        <fullName evidence="3">Lipoprotein</fullName>
    </recommendedName>
</protein>
<dbReference type="EMBL" id="AJ965256">
    <property type="protein sequence ID" value="CAI83524.1"/>
    <property type="molecule type" value="Genomic_DNA"/>
</dbReference>
<dbReference type="KEGG" id="deh:cbdbB34"/>
<accession>A0A916KNG2</accession>
<organism evidence="1 2">
    <name type="scientific">Dehalococcoides mccartyi (strain CBDB1)</name>
    <dbReference type="NCBI Taxonomy" id="255470"/>
    <lineage>
        <taxon>Bacteria</taxon>
        <taxon>Bacillati</taxon>
        <taxon>Chloroflexota</taxon>
        <taxon>Dehalococcoidia</taxon>
        <taxon>Dehalococcoidales</taxon>
        <taxon>Dehalococcoidaceae</taxon>
        <taxon>Dehalococcoides</taxon>
    </lineage>
</organism>
<evidence type="ECO:0000313" key="2">
    <source>
        <dbReference type="Proteomes" id="UP000000433"/>
    </source>
</evidence>
<gene>
    <name evidence="1" type="ORF">cbdbB34</name>
</gene>
<reference evidence="1 2" key="1">
    <citation type="journal article" date="2005" name="Nat. Biotechnol.">
        <title>Genome sequence of the chlorinated compound-respiring bacterium Dehalococcoides species strain CBDB1.</title>
        <authorList>
            <person name="Kube M."/>
            <person name="Beck A."/>
            <person name="Zinder S.H."/>
            <person name="Kuhl H."/>
            <person name="Reinhardt R."/>
            <person name="Adrian L."/>
        </authorList>
    </citation>
    <scope>NUCLEOTIDE SEQUENCE [LARGE SCALE GENOMIC DNA]</scope>
    <source>
        <strain evidence="1 2">CBDB1</strain>
    </source>
</reference>
<evidence type="ECO:0008006" key="3">
    <source>
        <dbReference type="Google" id="ProtNLM"/>
    </source>
</evidence>
<keyword evidence="2" id="KW-1185">Reference proteome</keyword>
<evidence type="ECO:0000313" key="1">
    <source>
        <dbReference type="EMBL" id="CAI83524.1"/>
    </source>
</evidence>